<organism evidence="1 2">
    <name type="scientific">Alternaria alternata</name>
    <name type="common">Alternaria rot fungus</name>
    <name type="synonym">Torula alternata</name>
    <dbReference type="NCBI Taxonomy" id="5599"/>
    <lineage>
        <taxon>Eukaryota</taxon>
        <taxon>Fungi</taxon>
        <taxon>Dikarya</taxon>
        <taxon>Ascomycota</taxon>
        <taxon>Pezizomycotina</taxon>
        <taxon>Dothideomycetes</taxon>
        <taxon>Pleosporomycetidae</taxon>
        <taxon>Pleosporales</taxon>
        <taxon>Pleosporineae</taxon>
        <taxon>Pleosporaceae</taxon>
        <taxon>Alternaria</taxon>
        <taxon>Alternaria sect. Alternaria</taxon>
        <taxon>Alternaria alternata complex</taxon>
    </lineage>
</organism>
<dbReference type="EMBL" id="PDXD01000101">
    <property type="protein sequence ID" value="RYN61652.1"/>
    <property type="molecule type" value="Genomic_DNA"/>
</dbReference>
<accession>A0A4Q4MWE8</accession>
<comment type="caution">
    <text evidence="1">The sequence shown here is derived from an EMBL/GenBank/DDBJ whole genome shotgun (WGS) entry which is preliminary data.</text>
</comment>
<evidence type="ECO:0000313" key="1">
    <source>
        <dbReference type="EMBL" id="RYN61652.1"/>
    </source>
</evidence>
<dbReference type="Proteomes" id="UP000291422">
    <property type="component" value="Unassembled WGS sequence"/>
</dbReference>
<dbReference type="AlphaFoldDB" id="A0A4Q4MWE8"/>
<evidence type="ECO:0000313" key="2">
    <source>
        <dbReference type="Proteomes" id="UP000291422"/>
    </source>
</evidence>
<sequence>MGREEDVPYSLLGIFKVQMPLLYGEGRVKVWYRSRREIREHPSISSPIAKGAHLGITTRSTTHDVYRTLAPSC</sequence>
<name>A0A4Q4MWE8_ALTAL</name>
<proteinExistence type="predicted"/>
<protein>
    <submittedName>
        <fullName evidence="1">Uncharacterized protein</fullName>
    </submittedName>
</protein>
<gene>
    <name evidence="1" type="ORF">AA0117_g12940</name>
</gene>
<reference evidence="2" key="1">
    <citation type="journal article" date="2019" name="bioRxiv">
        <title>Genomics, evolutionary history and diagnostics of the Alternaria alternata species group including apple and Asian pear pathotypes.</title>
        <authorList>
            <person name="Armitage A.D."/>
            <person name="Cockerton H.M."/>
            <person name="Sreenivasaprasad S."/>
            <person name="Woodhall J.W."/>
            <person name="Lane C.R."/>
            <person name="Harrison R.J."/>
            <person name="Clarkson J.P."/>
        </authorList>
    </citation>
    <scope>NUCLEOTIDE SEQUENCE [LARGE SCALE GENOMIC DNA]</scope>
    <source>
        <strain evidence="2">FERA 1177</strain>
    </source>
</reference>